<dbReference type="InterPro" id="IPR045054">
    <property type="entry name" value="P4HA-like"/>
</dbReference>
<dbReference type="PANTHER" id="PTHR10869">
    <property type="entry name" value="PROLYL 4-HYDROXYLASE ALPHA SUBUNIT"/>
    <property type="match status" value="1"/>
</dbReference>
<evidence type="ECO:0000259" key="7">
    <source>
        <dbReference type="PROSITE" id="PS51471"/>
    </source>
</evidence>
<keyword evidence="5" id="KW-0560">Oxidoreductase</keyword>
<dbReference type="AlphaFoldDB" id="G0N4G5"/>
<dbReference type="Gene3D" id="2.60.120.620">
    <property type="entry name" value="q2cbj1_9rhob like domain"/>
    <property type="match status" value="1"/>
</dbReference>
<feature type="domain" description="Fe2OG dioxygenase" evidence="7">
    <location>
        <begin position="170"/>
        <end position="291"/>
    </location>
</feature>
<evidence type="ECO:0000313" key="8">
    <source>
        <dbReference type="EMBL" id="EGT52534.1"/>
    </source>
</evidence>
<name>G0N4G5_CAEBE</name>
<dbReference type="InterPro" id="IPR006620">
    <property type="entry name" value="Pro_4_hyd_alph"/>
</dbReference>
<evidence type="ECO:0000256" key="6">
    <source>
        <dbReference type="ARBA" id="ARBA00023004"/>
    </source>
</evidence>
<keyword evidence="2" id="KW-0479">Metal-binding</keyword>
<evidence type="ECO:0000256" key="2">
    <source>
        <dbReference type="ARBA" id="ARBA00022723"/>
    </source>
</evidence>
<proteinExistence type="predicted"/>
<sequence>MEANRFTKTLILTSVACLIVYYFPNSNEVNKFLYTESSYFSSEPNPSPPETESSLNGEEYWSTEEKELCNNPDVDKTWTRIDALCFAIRRGLELSKIEVISWSNPVLVVYRDMFTKKQIKGYSQVFKKSEVEPEKVFDQNGKLYISSTRIVNGSTTPASIHPEVQSIVDTANRLIPSMNFQYTEPVLGLSYLPGGHITVHHDFVEFDVEAPEEAFLDMGNRMTTFIISVEKADVGGATVFPSIKATVRPNPGDAFMWFNLLENQEIDNSAFHGGCPVLAGRKLITTIWLRSKGQHIFDTVEGKKQSFNARELLR</sequence>
<dbReference type="STRING" id="135651.G0N4G5"/>
<evidence type="ECO:0000256" key="1">
    <source>
        <dbReference type="ARBA" id="ARBA00001961"/>
    </source>
</evidence>
<dbReference type="GO" id="GO:0005506">
    <property type="term" value="F:iron ion binding"/>
    <property type="evidence" value="ECO:0007669"/>
    <property type="project" value="InterPro"/>
</dbReference>
<keyword evidence="4" id="KW-0223">Dioxygenase</keyword>
<keyword evidence="6" id="KW-0408">Iron</keyword>
<accession>G0N4G5</accession>
<dbReference type="FunCoup" id="G0N4G5">
    <property type="interactions" value="136"/>
</dbReference>
<dbReference type="SMART" id="SM00702">
    <property type="entry name" value="P4Hc"/>
    <property type="match status" value="1"/>
</dbReference>
<dbReference type="GO" id="GO:0004656">
    <property type="term" value="F:procollagen-proline 4-dioxygenase activity"/>
    <property type="evidence" value="ECO:0007669"/>
    <property type="project" value="TreeGrafter"/>
</dbReference>
<dbReference type="PROSITE" id="PS51471">
    <property type="entry name" value="FE2OG_OXY"/>
    <property type="match status" value="1"/>
</dbReference>
<dbReference type="OrthoDB" id="420380at2759"/>
<reference evidence="9" key="1">
    <citation type="submission" date="2011-07" db="EMBL/GenBank/DDBJ databases">
        <authorList>
            <consortium name="Caenorhabditis brenneri Sequencing and Analysis Consortium"/>
            <person name="Wilson R.K."/>
        </authorList>
    </citation>
    <scope>NUCLEOTIDE SEQUENCE [LARGE SCALE GENOMIC DNA]</scope>
    <source>
        <strain evidence="9">PB2801</strain>
    </source>
</reference>
<keyword evidence="3" id="KW-0847">Vitamin C</keyword>
<evidence type="ECO:0000256" key="4">
    <source>
        <dbReference type="ARBA" id="ARBA00022964"/>
    </source>
</evidence>
<dbReference type="eggNOG" id="KOG1591">
    <property type="taxonomic scope" value="Eukaryota"/>
</dbReference>
<dbReference type="InterPro" id="IPR044862">
    <property type="entry name" value="Pro_4_hyd_alph_FE2OG_OXY"/>
</dbReference>
<organism evidence="9">
    <name type="scientific">Caenorhabditis brenneri</name>
    <name type="common">Nematode worm</name>
    <dbReference type="NCBI Taxonomy" id="135651"/>
    <lineage>
        <taxon>Eukaryota</taxon>
        <taxon>Metazoa</taxon>
        <taxon>Ecdysozoa</taxon>
        <taxon>Nematoda</taxon>
        <taxon>Chromadorea</taxon>
        <taxon>Rhabditida</taxon>
        <taxon>Rhabditina</taxon>
        <taxon>Rhabditomorpha</taxon>
        <taxon>Rhabditoidea</taxon>
        <taxon>Rhabditidae</taxon>
        <taxon>Peloderinae</taxon>
        <taxon>Caenorhabditis</taxon>
    </lineage>
</organism>
<comment type="cofactor">
    <cofactor evidence="1">
        <name>L-ascorbate</name>
        <dbReference type="ChEBI" id="CHEBI:38290"/>
    </cofactor>
</comment>
<dbReference type="EMBL" id="GL379837">
    <property type="protein sequence ID" value="EGT52534.1"/>
    <property type="molecule type" value="Genomic_DNA"/>
</dbReference>
<evidence type="ECO:0000256" key="5">
    <source>
        <dbReference type="ARBA" id="ARBA00023002"/>
    </source>
</evidence>
<dbReference type="Pfam" id="PF13640">
    <property type="entry name" value="2OG-FeII_Oxy_3"/>
    <property type="match status" value="1"/>
</dbReference>
<evidence type="ECO:0000313" key="9">
    <source>
        <dbReference type="Proteomes" id="UP000008068"/>
    </source>
</evidence>
<dbReference type="GO" id="GO:0031418">
    <property type="term" value="F:L-ascorbic acid binding"/>
    <property type="evidence" value="ECO:0007669"/>
    <property type="project" value="UniProtKB-KW"/>
</dbReference>
<dbReference type="Proteomes" id="UP000008068">
    <property type="component" value="Unassembled WGS sequence"/>
</dbReference>
<dbReference type="HOGENOM" id="CLU_080804_0_0_1"/>
<gene>
    <name evidence="8" type="ORF">CAEBREN_17302</name>
</gene>
<evidence type="ECO:0000256" key="3">
    <source>
        <dbReference type="ARBA" id="ARBA00022896"/>
    </source>
</evidence>
<keyword evidence="9" id="KW-1185">Reference proteome</keyword>
<dbReference type="InterPro" id="IPR005123">
    <property type="entry name" value="Oxoglu/Fe-dep_dioxygenase_dom"/>
</dbReference>
<dbReference type="GO" id="GO:0005783">
    <property type="term" value="C:endoplasmic reticulum"/>
    <property type="evidence" value="ECO:0007669"/>
    <property type="project" value="TreeGrafter"/>
</dbReference>
<dbReference type="PANTHER" id="PTHR10869:SF210">
    <property type="entry name" value="FE2OG DIOXYGENASE DOMAIN-CONTAINING PROTEIN"/>
    <property type="match status" value="1"/>
</dbReference>
<dbReference type="InParanoid" id="G0N4G5"/>
<protein>
    <recommendedName>
        <fullName evidence="7">Fe2OG dioxygenase domain-containing protein</fullName>
    </recommendedName>
</protein>